<proteinExistence type="predicted"/>
<sequence length="823" mass="92069">MPADSGSPNGGMKHANLYAAMEEAYMITHAPPDFPRDAEIIGICAVSDINADLKKYDWIVDDFYMWRHLLNQAGHPKHRQTWASTLNISMNPGDNHELDKQAISDTSDVMYLQPSTQDLSTAIQRVLGMGANRALINQTVLVVMIFAPVTPDHDICLDFQDKKVYLTTERIREMVFDFVREEPLPVMLMTPSAFTGGWCCRPSFMNCPPCDNNDKIMRLLAKSCGGAMADSFTSKFKSCSSPLMNEQQRAKLPFEDPMPLRPTDQQVNTFHQVHQQVHEALERRLSPLAREHDIILKPEAIEDPSDFRDAWSDYGPRKARQLSAWADGWCRPWPATHVSGYRFLGKAFGGTMETQLFHLKYLIGIELTTSTEDWARQGDRFTKELYQGFGKGQEQPSEDEVKRVFDMLEYRASTMTLARIIAKAFRLSFADGVKPRFWVDKTDYDGPDARMRTVAFHEINKLVDDVAPFPGESRHGFKLTKFYRPSRWLGAVIAPYFQHRSPDAVESFVEELVKPFIEQIRSAQEKLLLEDQLVTQAGRAWIAALGLDGDGPVGLPLKSPTNGPSTGLKETGAHGPANLGSFEPEPKRQVSKKLNAAAPSWPNLPLITTADSDQAQQHDWQQPVDNKPAPEGRWDMPGPGQRKTANQNWDNNDGDTSTWAQPAKDRAGDSSGATTISPAPARRIMEAIKDMADKLSQDPDVVVRRFSRALKKGVEVMAGEGGPSKVEIVSTNNNGYEGPRVGPSRADVDLLSAQYAVPSGPRGSRQWGHNPSDAWDWQRGPGEGQKKEEGGAWPTQTGEKVVKEEKKEDNRFDVPEWDQPPSW</sequence>
<dbReference type="EMBL" id="JAZGSY010000391">
    <property type="protein sequence ID" value="KAL1836599.1"/>
    <property type="molecule type" value="Genomic_DNA"/>
</dbReference>
<protein>
    <submittedName>
        <fullName evidence="2">Uncharacterized protein</fullName>
    </submittedName>
</protein>
<reference evidence="2 3" key="1">
    <citation type="journal article" date="2024" name="Commun. Biol.">
        <title>Comparative genomic analysis of thermophilic fungi reveals convergent evolutionary adaptations and gene losses.</title>
        <authorList>
            <person name="Steindorff A.S."/>
            <person name="Aguilar-Pontes M.V."/>
            <person name="Robinson A.J."/>
            <person name="Andreopoulos B."/>
            <person name="LaButti K."/>
            <person name="Kuo A."/>
            <person name="Mondo S."/>
            <person name="Riley R."/>
            <person name="Otillar R."/>
            <person name="Haridas S."/>
            <person name="Lipzen A."/>
            <person name="Grimwood J."/>
            <person name="Schmutz J."/>
            <person name="Clum A."/>
            <person name="Reid I.D."/>
            <person name="Moisan M.C."/>
            <person name="Butler G."/>
            <person name="Nguyen T.T.M."/>
            <person name="Dewar K."/>
            <person name="Conant G."/>
            <person name="Drula E."/>
            <person name="Henrissat B."/>
            <person name="Hansel C."/>
            <person name="Singer S."/>
            <person name="Hutchinson M.I."/>
            <person name="de Vries R.P."/>
            <person name="Natvig D.O."/>
            <person name="Powell A.J."/>
            <person name="Tsang A."/>
            <person name="Grigoriev I.V."/>
        </authorList>
    </citation>
    <scope>NUCLEOTIDE SEQUENCE [LARGE SCALE GENOMIC DNA]</scope>
    <source>
        <strain evidence="2 3">CBS 620.91</strain>
    </source>
</reference>
<accession>A0ABR3V4B0</accession>
<feature type="region of interest" description="Disordered" evidence="1">
    <location>
        <begin position="555"/>
        <end position="679"/>
    </location>
</feature>
<feature type="compositionally biased region" description="Basic and acidic residues" evidence="1">
    <location>
        <begin position="800"/>
        <end position="814"/>
    </location>
</feature>
<organism evidence="2 3">
    <name type="scientific">Humicola insolens</name>
    <name type="common">Soft-rot fungus</name>
    <dbReference type="NCBI Taxonomy" id="85995"/>
    <lineage>
        <taxon>Eukaryota</taxon>
        <taxon>Fungi</taxon>
        <taxon>Dikarya</taxon>
        <taxon>Ascomycota</taxon>
        <taxon>Pezizomycotina</taxon>
        <taxon>Sordariomycetes</taxon>
        <taxon>Sordariomycetidae</taxon>
        <taxon>Sordariales</taxon>
        <taxon>Chaetomiaceae</taxon>
        <taxon>Mycothermus</taxon>
    </lineage>
</organism>
<evidence type="ECO:0000313" key="2">
    <source>
        <dbReference type="EMBL" id="KAL1836599.1"/>
    </source>
</evidence>
<gene>
    <name evidence="2" type="ORF">VTJ49DRAFT_4888</name>
</gene>
<feature type="compositionally biased region" description="Polar residues" evidence="1">
    <location>
        <begin position="609"/>
        <end position="624"/>
    </location>
</feature>
<name>A0ABR3V4B0_HUMIN</name>
<dbReference type="Proteomes" id="UP001583172">
    <property type="component" value="Unassembled WGS sequence"/>
</dbReference>
<evidence type="ECO:0000313" key="3">
    <source>
        <dbReference type="Proteomes" id="UP001583172"/>
    </source>
</evidence>
<keyword evidence="3" id="KW-1185">Reference proteome</keyword>
<feature type="compositionally biased region" description="Polar residues" evidence="1">
    <location>
        <begin position="643"/>
        <end position="660"/>
    </location>
</feature>
<comment type="caution">
    <text evidence="2">The sequence shown here is derived from an EMBL/GenBank/DDBJ whole genome shotgun (WGS) entry which is preliminary data.</text>
</comment>
<feature type="region of interest" description="Disordered" evidence="1">
    <location>
        <begin position="758"/>
        <end position="823"/>
    </location>
</feature>
<evidence type="ECO:0000256" key="1">
    <source>
        <dbReference type="SAM" id="MobiDB-lite"/>
    </source>
</evidence>